<feature type="compositionally biased region" description="Polar residues" evidence="1">
    <location>
        <begin position="1022"/>
        <end position="1038"/>
    </location>
</feature>
<accession>A0A194V102</accession>
<feature type="compositionally biased region" description="Low complexity" evidence="1">
    <location>
        <begin position="1"/>
        <end position="14"/>
    </location>
</feature>
<gene>
    <name evidence="2" type="ORF">VP1G_04930</name>
</gene>
<feature type="region of interest" description="Disordered" evidence="1">
    <location>
        <begin position="371"/>
        <end position="442"/>
    </location>
</feature>
<feature type="compositionally biased region" description="Polar residues" evidence="1">
    <location>
        <begin position="253"/>
        <end position="278"/>
    </location>
</feature>
<feature type="region of interest" description="Disordered" evidence="1">
    <location>
        <begin position="985"/>
        <end position="1139"/>
    </location>
</feature>
<feature type="region of interest" description="Disordered" evidence="1">
    <location>
        <begin position="807"/>
        <end position="932"/>
    </location>
</feature>
<feature type="compositionally biased region" description="Low complexity" evidence="1">
    <location>
        <begin position="541"/>
        <end position="560"/>
    </location>
</feature>
<feature type="region of interest" description="Disordered" evidence="1">
    <location>
        <begin position="241"/>
        <end position="300"/>
    </location>
</feature>
<feature type="compositionally biased region" description="Basic and acidic residues" evidence="1">
    <location>
        <begin position="623"/>
        <end position="656"/>
    </location>
</feature>
<sequence length="1278" mass="138963">MSVISSSLSASLSTSDRRSYTTAVQQSNSGLGTNSAGNNDNAIRSMSSSQPVRPSTALGSRYSKWFGGSLPSADTRVESRNVGGEPTRRRRTPYHLPSLKGKYQQPVSEDNGEAWDQFLRTVTPPPTNYMSVPSPSIGSSRSSLRRRNSRKKKGPLTRCLLFLKGGSRRKKPARKPSVRASSPPVLLVRTASRKPKRPPPIKLPDTAVSGRTVDGHRHIAISIPIEHDHSGPWPKYRSLRASRRPKSLPSAELSPTNHNNANARPVTAFTNEPPTGTQLGPVAEERGSMPSRSWERDSQRVQVEAYKVDLASRHTFGPAQDHISSPDTGSMSPPIIPRRSSHRYSSPSPARPKTQATSDELREIARAQALAALSRPRTAPRPLSGQSAHSFRSFTTESPAPRVYHPTRKSSIRPGSVDDERPRAERYSDQRGLRRQSRDSAREQYVLRQSMVSGHSVLESIGALEDAVDSESDGTVGATEPRGLPCASKAVHDGTPRELPCASKGVHDGTPRELTHASKVADDDTASESSFEWQGGKATEGGKNSSRGSKRSSFQGSSSQEIRRSGGQDSDTLPIWTRRDLAAPVLVNLEVRRAEAHTTRRSQLRDSVEVILETPTEPSSPGDKGDCSEDGNDGFKDTRDSHSKEAESKGKEKGEEPEGAPMLKVPGENNRLKGKGKERPSSPLMSPGKRGEQRKEILLLRRQKIAELRKALENPGMEPKDLVWRRRPSDSSQESSDENHTADEGSRDDKRATVVQIPNALENDTHSPKVTPARFSLSAVMTVADVKPSSPRAASPKLGIARKTSLTISASSPAIAATVVNPSSIPPYRSLESVTPPDSPPPSATSSSPVSSVEAQTQGTPLQHPPLQRPNSSRRLPSTSGLQSPASTSGRFPVNQVDPSRPTTARKAPVPSTFHSQPQSPRKQHAKASTSIVKVPQSELFGLYEALREEQTRDMEIRLKRLERNRDDWMESMLPLLTGMSQALDKLATTNKGKEVARSPQVDIRQPRRPKTSHSDDKKNSTWRTGPSSQDAQPSTRASVKDDQDGIDSGEATRRRHTHVATSRSRAGTSTSESSRRRHPPDEALQPPRSGHHVHDNIADDEHEHRARSVSLGESSSRRHRRRERTTSVPLPPEAAASLQSARDTFGMTSMAEGSGVRANSTVAAPASHLRDEVEAEAEVEQLRRLERLDGRVDSRKRSLSLGANSALGVGGLTGLDGTYIGAADDGYEGMEKLEGLMKELQFSVKRLSSIVGSGDGDGDGEKEDSQVIKVVETTGSV</sequence>
<dbReference type="AlphaFoldDB" id="A0A194V102"/>
<feature type="compositionally biased region" description="Low complexity" evidence="1">
    <location>
        <begin position="844"/>
        <end position="853"/>
    </location>
</feature>
<dbReference type="EMBL" id="KN714702">
    <property type="protein sequence ID" value="KUI57602.1"/>
    <property type="molecule type" value="Genomic_DNA"/>
</dbReference>
<evidence type="ECO:0000256" key="1">
    <source>
        <dbReference type="SAM" id="MobiDB-lite"/>
    </source>
</evidence>
<feature type="compositionally biased region" description="Basic and acidic residues" evidence="1">
    <location>
        <begin position="283"/>
        <end position="299"/>
    </location>
</feature>
<protein>
    <submittedName>
        <fullName evidence="2">Uncharacterized protein</fullName>
    </submittedName>
</protein>
<proteinExistence type="predicted"/>
<feature type="compositionally biased region" description="Polar residues" evidence="1">
    <location>
        <begin position="322"/>
        <end position="331"/>
    </location>
</feature>
<feature type="compositionally biased region" description="Basic and acidic residues" evidence="1">
    <location>
        <begin position="416"/>
        <end position="442"/>
    </location>
</feature>
<feature type="compositionally biased region" description="Basic residues" evidence="1">
    <location>
        <begin position="166"/>
        <end position="177"/>
    </location>
</feature>
<dbReference type="OrthoDB" id="5417386at2759"/>
<dbReference type="Proteomes" id="UP000078576">
    <property type="component" value="Unassembled WGS sequence"/>
</dbReference>
<feature type="compositionally biased region" description="Basic and acidic residues" evidence="1">
    <location>
        <begin position="689"/>
        <end position="729"/>
    </location>
</feature>
<feature type="compositionally biased region" description="Basic and acidic residues" evidence="1">
    <location>
        <begin position="505"/>
        <end position="522"/>
    </location>
</feature>
<feature type="compositionally biased region" description="Polar residues" evidence="1">
    <location>
        <begin position="869"/>
        <end position="890"/>
    </location>
</feature>
<feature type="compositionally biased region" description="Basic residues" evidence="1">
    <location>
        <begin position="143"/>
        <end position="155"/>
    </location>
</feature>
<reference evidence="3" key="1">
    <citation type="submission" date="2014-12" db="EMBL/GenBank/DDBJ databases">
        <title>Genome Sequence of Valsa Canker Pathogens Uncovers a Specific Adaption of Colonization on Woody Bark.</title>
        <authorList>
            <person name="Yin Z."/>
            <person name="Liu H."/>
            <person name="Gao X."/>
            <person name="Li Z."/>
            <person name="Song N."/>
            <person name="Ke X."/>
            <person name="Dai Q."/>
            <person name="Wu Y."/>
            <person name="Sun Y."/>
            <person name="Xu J.-R."/>
            <person name="Kang Z.K."/>
            <person name="Wang L."/>
            <person name="Huang L."/>
        </authorList>
    </citation>
    <scope>NUCLEOTIDE SEQUENCE [LARGE SCALE GENOMIC DNA]</scope>
    <source>
        <strain evidence="3">SXYL134</strain>
    </source>
</reference>
<organism evidence="2 3">
    <name type="scientific">Cytospora mali</name>
    <name type="common">Apple Valsa canker fungus</name>
    <name type="synonym">Valsa mali</name>
    <dbReference type="NCBI Taxonomy" id="578113"/>
    <lineage>
        <taxon>Eukaryota</taxon>
        <taxon>Fungi</taxon>
        <taxon>Dikarya</taxon>
        <taxon>Ascomycota</taxon>
        <taxon>Pezizomycotina</taxon>
        <taxon>Sordariomycetes</taxon>
        <taxon>Sordariomycetidae</taxon>
        <taxon>Diaporthales</taxon>
        <taxon>Cytosporaceae</taxon>
        <taxon>Cytospora</taxon>
    </lineage>
</organism>
<feature type="compositionally biased region" description="Polar residues" evidence="1">
    <location>
        <begin position="913"/>
        <end position="932"/>
    </location>
</feature>
<feature type="compositionally biased region" description="Low complexity" evidence="1">
    <location>
        <begin position="131"/>
        <end position="142"/>
    </location>
</feature>
<evidence type="ECO:0000313" key="2">
    <source>
        <dbReference type="EMBL" id="KUI57602.1"/>
    </source>
</evidence>
<feature type="compositionally biased region" description="Basic and acidic residues" evidence="1">
    <location>
        <begin position="737"/>
        <end position="752"/>
    </location>
</feature>
<feature type="compositionally biased region" description="Polar residues" evidence="1">
    <location>
        <begin position="20"/>
        <end position="53"/>
    </location>
</feature>
<feature type="compositionally biased region" description="Polar residues" evidence="1">
    <location>
        <begin position="384"/>
        <end position="398"/>
    </location>
</feature>
<name>A0A194V102_CYTMA</name>
<feature type="compositionally biased region" description="Low complexity" evidence="1">
    <location>
        <begin position="807"/>
        <end position="818"/>
    </location>
</feature>
<evidence type="ECO:0000313" key="3">
    <source>
        <dbReference type="Proteomes" id="UP000078576"/>
    </source>
</evidence>
<feature type="region of interest" description="Disordered" evidence="1">
    <location>
        <begin position="125"/>
        <end position="209"/>
    </location>
</feature>
<feature type="compositionally biased region" description="Low complexity" evidence="1">
    <location>
        <begin position="1062"/>
        <end position="1073"/>
    </location>
</feature>
<feature type="region of interest" description="Disordered" evidence="1">
    <location>
        <begin position="312"/>
        <end position="358"/>
    </location>
</feature>
<feature type="compositionally biased region" description="Low complexity" evidence="1">
    <location>
        <begin position="343"/>
        <end position="352"/>
    </location>
</feature>
<feature type="compositionally biased region" description="Basic and acidic residues" evidence="1">
    <location>
        <begin position="590"/>
        <end position="608"/>
    </location>
</feature>
<keyword evidence="3" id="KW-1185">Reference proteome</keyword>
<feature type="compositionally biased region" description="Basic and acidic residues" evidence="1">
    <location>
        <begin position="1093"/>
        <end position="1107"/>
    </location>
</feature>
<feature type="region of interest" description="Disordered" evidence="1">
    <location>
        <begin position="466"/>
        <end position="771"/>
    </location>
</feature>
<feature type="region of interest" description="Disordered" evidence="1">
    <location>
        <begin position="1"/>
        <end position="110"/>
    </location>
</feature>